<protein>
    <submittedName>
        <fullName evidence="1">Uncharacterized protein</fullName>
    </submittedName>
</protein>
<sequence length="45" mass="5377">MAWLFQIPVFSEPTEKRQLLLGWYALTLPEDFRFPSTNIHGAWRL</sequence>
<accession>A0AAV2Z565</accession>
<reference evidence="1" key="2">
    <citation type="journal article" date="2023" name="Microbiol Resour">
        <title>Decontamination and Annotation of the Draft Genome Sequence of the Oomycete Lagenidium giganteum ARSEF 373.</title>
        <authorList>
            <person name="Morgan W.R."/>
            <person name="Tartar A."/>
        </authorList>
    </citation>
    <scope>NUCLEOTIDE SEQUENCE</scope>
    <source>
        <strain evidence="1">ARSEF 373</strain>
    </source>
</reference>
<reference evidence="1" key="1">
    <citation type="submission" date="2022-11" db="EMBL/GenBank/DDBJ databases">
        <authorList>
            <person name="Morgan W.R."/>
            <person name="Tartar A."/>
        </authorList>
    </citation>
    <scope>NUCLEOTIDE SEQUENCE</scope>
    <source>
        <strain evidence="1">ARSEF 373</strain>
    </source>
</reference>
<dbReference type="Proteomes" id="UP001146120">
    <property type="component" value="Unassembled WGS sequence"/>
</dbReference>
<evidence type="ECO:0000313" key="2">
    <source>
        <dbReference type="Proteomes" id="UP001146120"/>
    </source>
</evidence>
<keyword evidence="2" id="KW-1185">Reference proteome</keyword>
<organism evidence="1 2">
    <name type="scientific">Lagenidium giganteum</name>
    <dbReference type="NCBI Taxonomy" id="4803"/>
    <lineage>
        <taxon>Eukaryota</taxon>
        <taxon>Sar</taxon>
        <taxon>Stramenopiles</taxon>
        <taxon>Oomycota</taxon>
        <taxon>Peronosporomycetes</taxon>
        <taxon>Pythiales</taxon>
        <taxon>Pythiaceae</taxon>
    </lineage>
</organism>
<evidence type="ECO:0000313" key="1">
    <source>
        <dbReference type="EMBL" id="DBA01822.1"/>
    </source>
</evidence>
<dbReference type="EMBL" id="DAKRPA010000041">
    <property type="protein sequence ID" value="DBA01822.1"/>
    <property type="molecule type" value="Genomic_DNA"/>
</dbReference>
<proteinExistence type="predicted"/>
<comment type="caution">
    <text evidence="1">The sequence shown here is derived from an EMBL/GenBank/DDBJ whole genome shotgun (WGS) entry which is preliminary data.</text>
</comment>
<gene>
    <name evidence="1" type="ORF">N0F65_002938</name>
</gene>
<name>A0AAV2Z565_9STRA</name>
<dbReference type="AlphaFoldDB" id="A0AAV2Z565"/>